<dbReference type="eggNOG" id="KOG0206">
    <property type="taxonomic scope" value="Eukaryota"/>
</dbReference>
<dbReference type="AlphaFoldDB" id="A0A091DS83"/>
<sequence>MPVSELGSFTPDLIVSLIVINAKNPNQGCVTELGGKELWLDMAIQAGATMVLSSAHFWLGLFLVPTACLMEDVAWRAAKHTYKKTLLEEVQELETKSRVMGKAMLRDSNGKRMNERDRLIKRLSRKTPPTLFRGGSIQQCVSHGYAFSQEEHGAVTQEEIVRAYDTTKNKSKKK</sequence>
<dbReference type="EMBL" id="KN122100">
    <property type="protein sequence ID" value="KFO33323.1"/>
    <property type="molecule type" value="Genomic_DNA"/>
</dbReference>
<name>A0A091DS83_FUKDA</name>
<accession>A0A091DS83</accession>
<reference evidence="1 2" key="1">
    <citation type="submission" date="2013-11" db="EMBL/GenBank/DDBJ databases">
        <title>The Damaraland mole rat (Fukomys damarensis) genome and evolution of African mole rats.</title>
        <authorList>
            <person name="Gladyshev V.N."/>
            <person name="Fang X."/>
        </authorList>
    </citation>
    <scope>NUCLEOTIDE SEQUENCE [LARGE SCALE GENOMIC DNA]</scope>
    <source>
        <tissue evidence="1">Liver</tissue>
    </source>
</reference>
<keyword evidence="2" id="KW-1185">Reference proteome</keyword>
<gene>
    <name evidence="1" type="ORF">H920_05221</name>
</gene>
<evidence type="ECO:0000313" key="2">
    <source>
        <dbReference type="Proteomes" id="UP000028990"/>
    </source>
</evidence>
<protein>
    <submittedName>
        <fullName evidence="1">Putative phospholipid-transporting ATPase IB</fullName>
    </submittedName>
</protein>
<organism evidence="1 2">
    <name type="scientific">Fukomys damarensis</name>
    <name type="common">Damaraland mole rat</name>
    <name type="synonym">Cryptomys damarensis</name>
    <dbReference type="NCBI Taxonomy" id="885580"/>
    <lineage>
        <taxon>Eukaryota</taxon>
        <taxon>Metazoa</taxon>
        <taxon>Chordata</taxon>
        <taxon>Craniata</taxon>
        <taxon>Vertebrata</taxon>
        <taxon>Euteleostomi</taxon>
        <taxon>Mammalia</taxon>
        <taxon>Eutheria</taxon>
        <taxon>Euarchontoglires</taxon>
        <taxon>Glires</taxon>
        <taxon>Rodentia</taxon>
        <taxon>Hystricomorpha</taxon>
        <taxon>Bathyergidae</taxon>
        <taxon>Fukomys</taxon>
    </lineage>
</organism>
<dbReference type="Proteomes" id="UP000028990">
    <property type="component" value="Unassembled WGS sequence"/>
</dbReference>
<proteinExistence type="predicted"/>
<evidence type="ECO:0000313" key="1">
    <source>
        <dbReference type="EMBL" id="KFO33323.1"/>
    </source>
</evidence>